<accession>A0A087U2F0</accession>
<organism evidence="1 2">
    <name type="scientific">Stegodyphus mimosarum</name>
    <name type="common">African social velvet spider</name>
    <dbReference type="NCBI Taxonomy" id="407821"/>
    <lineage>
        <taxon>Eukaryota</taxon>
        <taxon>Metazoa</taxon>
        <taxon>Ecdysozoa</taxon>
        <taxon>Arthropoda</taxon>
        <taxon>Chelicerata</taxon>
        <taxon>Arachnida</taxon>
        <taxon>Araneae</taxon>
        <taxon>Araneomorphae</taxon>
        <taxon>Entelegynae</taxon>
        <taxon>Eresoidea</taxon>
        <taxon>Eresidae</taxon>
        <taxon>Stegodyphus</taxon>
    </lineage>
</organism>
<name>A0A087U2F0_STEMI</name>
<dbReference type="OMA" id="IRIERIW"/>
<evidence type="ECO:0000313" key="1">
    <source>
        <dbReference type="EMBL" id="KFM71539.1"/>
    </source>
</evidence>
<feature type="non-terminal residue" evidence="1">
    <location>
        <position position="508"/>
    </location>
</feature>
<proteinExistence type="predicted"/>
<sequence length="508" mass="61185">MMNFSLMPSLVHRALIKTTILLWNQDYIWALIAHFSESALPNEEEWQIIEDNVIKKASDLLIPVSLKEKILTFIKPIGREIFKWREFHCPYLGIRPRKNLCWTSLGTVDKKKTAELLMKDDKTLPYLTLDITTRYKLACIYCLENDIHELWKRMSEYERKSFYSEDDPRIVDQHELIIFWTRGEVSRMNIRIERIWEGRTTYQIAFEYAAISGNKAATEYFLQKLTVIEKEESLVRATRHVIIRRRSSFSSSTDFPKEHYADVLCFLLSQMDEEQQLEVFKSHICGVFQCFLDWPWQDLFMKTASHVWEVLSERKWKYLLTSVTDKVVVGYTDYDYQKLFGEFWQQSPATHKKYIRDNWAGWFLLYRLFHIEDEENIRLIFSDATVIEKKKFIFSTRGKEICEYLIEHEMWDFLKFFIRECVPSRNDMKKFKEEFTQDLRNAAYIRKQGHLERRFSWKKVKKCFQILNDFIREYSREESEGNGSSSKRRHGIHLHYMKKKAKNLMTKQ</sequence>
<dbReference type="AlphaFoldDB" id="A0A087U2F0"/>
<dbReference type="OrthoDB" id="6431550at2759"/>
<reference evidence="1 2" key="1">
    <citation type="submission" date="2013-11" db="EMBL/GenBank/DDBJ databases">
        <title>Genome sequencing of Stegodyphus mimosarum.</title>
        <authorList>
            <person name="Bechsgaard J."/>
        </authorList>
    </citation>
    <scope>NUCLEOTIDE SEQUENCE [LARGE SCALE GENOMIC DNA]</scope>
</reference>
<protein>
    <submittedName>
        <fullName evidence="1">Uncharacterized protein</fullName>
    </submittedName>
</protein>
<keyword evidence="2" id="KW-1185">Reference proteome</keyword>
<gene>
    <name evidence="1" type="ORF">X975_17417</name>
</gene>
<dbReference type="Proteomes" id="UP000054359">
    <property type="component" value="Unassembled WGS sequence"/>
</dbReference>
<evidence type="ECO:0000313" key="2">
    <source>
        <dbReference type="Proteomes" id="UP000054359"/>
    </source>
</evidence>
<dbReference type="EMBL" id="KK117837">
    <property type="protein sequence ID" value="KFM71539.1"/>
    <property type="molecule type" value="Genomic_DNA"/>
</dbReference>